<evidence type="ECO:0000313" key="2">
    <source>
        <dbReference type="Proteomes" id="UP000478052"/>
    </source>
</evidence>
<organism evidence="1 2">
    <name type="scientific">Aphis craccivora</name>
    <name type="common">Cowpea aphid</name>
    <dbReference type="NCBI Taxonomy" id="307492"/>
    <lineage>
        <taxon>Eukaryota</taxon>
        <taxon>Metazoa</taxon>
        <taxon>Ecdysozoa</taxon>
        <taxon>Arthropoda</taxon>
        <taxon>Hexapoda</taxon>
        <taxon>Insecta</taxon>
        <taxon>Pterygota</taxon>
        <taxon>Neoptera</taxon>
        <taxon>Paraneoptera</taxon>
        <taxon>Hemiptera</taxon>
        <taxon>Sternorrhyncha</taxon>
        <taxon>Aphidomorpha</taxon>
        <taxon>Aphidoidea</taxon>
        <taxon>Aphididae</taxon>
        <taxon>Aphidini</taxon>
        <taxon>Aphis</taxon>
        <taxon>Aphis</taxon>
    </lineage>
</organism>
<dbReference type="Proteomes" id="UP000478052">
    <property type="component" value="Unassembled WGS sequence"/>
</dbReference>
<gene>
    <name evidence="1" type="ORF">FWK35_00019121</name>
</gene>
<accession>A0A6G0X323</accession>
<comment type="caution">
    <text evidence="1">The sequence shown here is derived from an EMBL/GenBank/DDBJ whole genome shotgun (WGS) entry which is preliminary data.</text>
</comment>
<keyword evidence="2" id="KW-1185">Reference proteome</keyword>
<sequence>MVGKVGSLIVSLVKLVSKLTIGSNKLIFIFCWISKTSFLVNNDKSMELSELSGGGGKLKLFSDLYACTTETENNNTNFKFSGDKIDSINVRFVHNLSNYDAHFIVTELGYDSHRIK</sequence>
<evidence type="ECO:0000313" key="1">
    <source>
        <dbReference type="EMBL" id="KAF0734316.1"/>
    </source>
</evidence>
<feature type="non-terminal residue" evidence="1">
    <location>
        <position position="116"/>
    </location>
</feature>
<dbReference type="EMBL" id="VUJU01008196">
    <property type="protein sequence ID" value="KAF0734316.1"/>
    <property type="molecule type" value="Genomic_DNA"/>
</dbReference>
<proteinExistence type="predicted"/>
<protein>
    <submittedName>
        <fullName evidence="1">DNA pol B 2 domain-containing protein</fullName>
    </submittedName>
</protein>
<dbReference type="AlphaFoldDB" id="A0A6G0X323"/>
<name>A0A6G0X323_APHCR</name>
<reference evidence="1 2" key="1">
    <citation type="submission" date="2019-08" db="EMBL/GenBank/DDBJ databases">
        <title>Whole genome of Aphis craccivora.</title>
        <authorList>
            <person name="Voronova N.V."/>
            <person name="Shulinski R.S."/>
            <person name="Bandarenka Y.V."/>
            <person name="Zhorov D.G."/>
            <person name="Warner D."/>
        </authorList>
    </citation>
    <scope>NUCLEOTIDE SEQUENCE [LARGE SCALE GENOMIC DNA]</scope>
    <source>
        <strain evidence="1">180601</strain>
        <tissue evidence="1">Whole Body</tissue>
    </source>
</reference>